<proteinExistence type="predicted"/>
<name>A0A200Q5N8_MACCD</name>
<keyword evidence="10" id="KW-1185">Reference proteome</keyword>
<evidence type="ECO:0000313" key="10">
    <source>
        <dbReference type="Proteomes" id="UP000195402"/>
    </source>
</evidence>
<evidence type="ECO:0000256" key="7">
    <source>
        <dbReference type="SAM" id="MobiDB-lite"/>
    </source>
</evidence>
<dbReference type="InParanoid" id="A0A200Q5N8"/>
<organism evidence="9 10">
    <name type="scientific">Macleaya cordata</name>
    <name type="common">Five-seeded plume-poppy</name>
    <name type="synonym">Bocconia cordata</name>
    <dbReference type="NCBI Taxonomy" id="56857"/>
    <lineage>
        <taxon>Eukaryota</taxon>
        <taxon>Viridiplantae</taxon>
        <taxon>Streptophyta</taxon>
        <taxon>Embryophyta</taxon>
        <taxon>Tracheophyta</taxon>
        <taxon>Spermatophyta</taxon>
        <taxon>Magnoliopsida</taxon>
        <taxon>Ranunculales</taxon>
        <taxon>Papaveraceae</taxon>
        <taxon>Papaveroideae</taxon>
        <taxon>Macleaya</taxon>
    </lineage>
</organism>
<dbReference type="PANTHER" id="PTHR21212">
    <property type="entry name" value="BERNARDINELLI-SEIP CONGENITAL LIPODYSTROPHY 2 HOMOLOG BSCL2 PROTEIN"/>
    <property type="match status" value="1"/>
</dbReference>
<keyword evidence="3" id="KW-0256">Endoplasmic reticulum</keyword>
<gene>
    <name evidence="9" type="ORF">BVC80_1389g8</name>
</gene>
<dbReference type="GO" id="GO:0005789">
    <property type="term" value="C:endoplasmic reticulum membrane"/>
    <property type="evidence" value="ECO:0007669"/>
    <property type="project" value="UniProtKB-SubCell"/>
</dbReference>
<dbReference type="GO" id="GO:0140042">
    <property type="term" value="P:lipid droplet formation"/>
    <property type="evidence" value="ECO:0007669"/>
    <property type="project" value="UniProtKB-ARBA"/>
</dbReference>
<dbReference type="OrthoDB" id="3990054at2759"/>
<dbReference type="AlphaFoldDB" id="A0A200Q5N8"/>
<comment type="caution">
    <text evidence="9">The sequence shown here is derived from an EMBL/GenBank/DDBJ whole genome shotgun (WGS) entry which is preliminary data.</text>
</comment>
<reference evidence="9 10" key="1">
    <citation type="journal article" date="2017" name="Mol. Plant">
        <title>The Genome of Medicinal Plant Macleaya cordata Provides New Insights into Benzylisoquinoline Alkaloids Metabolism.</title>
        <authorList>
            <person name="Liu X."/>
            <person name="Liu Y."/>
            <person name="Huang P."/>
            <person name="Ma Y."/>
            <person name="Qing Z."/>
            <person name="Tang Q."/>
            <person name="Cao H."/>
            <person name="Cheng P."/>
            <person name="Zheng Y."/>
            <person name="Yuan Z."/>
            <person name="Zhou Y."/>
            <person name="Liu J."/>
            <person name="Tang Z."/>
            <person name="Zhuo Y."/>
            <person name="Zhang Y."/>
            <person name="Yu L."/>
            <person name="Huang J."/>
            <person name="Yang P."/>
            <person name="Peng Q."/>
            <person name="Zhang J."/>
            <person name="Jiang W."/>
            <person name="Zhang Z."/>
            <person name="Lin K."/>
            <person name="Ro D.K."/>
            <person name="Chen X."/>
            <person name="Xiong X."/>
            <person name="Shang Y."/>
            <person name="Huang S."/>
            <person name="Zeng J."/>
        </authorList>
    </citation>
    <scope>NUCLEOTIDE SEQUENCE [LARGE SCALE GENOMIC DNA]</scope>
    <source>
        <strain evidence="10">cv. BLH2017</strain>
        <tissue evidence="9">Root</tissue>
    </source>
</reference>
<evidence type="ECO:0000256" key="5">
    <source>
        <dbReference type="ARBA" id="ARBA00023098"/>
    </source>
</evidence>
<feature type="transmembrane region" description="Helical" evidence="8">
    <location>
        <begin position="268"/>
        <end position="292"/>
    </location>
</feature>
<evidence type="ECO:0000256" key="1">
    <source>
        <dbReference type="ARBA" id="ARBA00004477"/>
    </source>
</evidence>
<keyword evidence="6 8" id="KW-0472">Membrane</keyword>
<sequence>MEVSKKEEYSDSDQFLDVLDEFAFLDCNTNVESEEESVGSSKLSVLEFVEGEAREVVSKDLHTLKPSFPDGIRRRSSFRLGKKGGTSGGDSKDSNSKSPVISEITQVCEEITPRERKNEILFDLNENEKVCEVSDSFKLSSDRIISSETKQNLEKSSITSTIDNPPSGELNEFSSSFLVFVAELVIKAISFQLNLFFNFFTFPIWLLYCSFLFVTNPLRTLKIAKERIAEKFLRIWGVVFEVVSPFLSEQFKGQKSVGKLAAKFGWGFFWSVYVCMILFGFFVSGFVIGGLVMRYLVEEPIQITETLNFDYTKSSPVDLVPLMSCPSISCGVNCEEKAELGKFVGSRVIPPNQKLQLTISLTLPESDYNKKLGIFQVKVEFLSANGRVTDSSRHPSMLRYKSQLITYLETFLKSVPLLAGYSSEAQVLNLKMRGFTERYEPTSCIRVILEQRAEYRPGAGIPEIYAGSLMLQSELPLHKRIIWYWKKTIFIWISMVVFLMELMLILVCCRPIIIPRARPRDGPANNNGPQNTIAQIRGS</sequence>
<evidence type="ECO:0000256" key="6">
    <source>
        <dbReference type="ARBA" id="ARBA00023136"/>
    </source>
</evidence>
<keyword evidence="4 8" id="KW-1133">Transmembrane helix</keyword>
<dbReference type="InterPro" id="IPR009617">
    <property type="entry name" value="Seipin"/>
</dbReference>
<feature type="transmembrane region" description="Helical" evidence="8">
    <location>
        <begin position="489"/>
        <end position="513"/>
    </location>
</feature>
<feature type="transmembrane region" description="Helical" evidence="8">
    <location>
        <begin position="195"/>
        <end position="216"/>
    </location>
</feature>
<keyword evidence="2 8" id="KW-0812">Transmembrane</keyword>
<feature type="region of interest" description="Disordered" evidence="7">
    <location>
        <begin position="68"/>
        <end position="99"/>
    </location>
</feature>
<protein>
    <submittedName>
        <fullName evidence="9">Adipose-regulatory protein</fullName>
    </submittedName>
</protein>
<comment type="subcellular location">
    <subcellularLocation>
        <location evidence="1">Endoplasmic reticulum membrane</location>
        <topology evidence="1">Multi-pass membrane protein</topology>
    </subcellularLocation>
</comment>
<dbReference type="Pfam" id="PF06775">
    <property type="entry name" value="Seipin"/>
    <property type="match status" value="1"/>
</dbReference>
<dbReference type="CDD" id="cd23995">
    <property type="entry name" value="Seipin_BSCL2_like"/>
    <property type="match status" value="1"/>
</dbReference>
<feature type="compositionally biased region" description="Polar residues" evidence="7">
    <location>
        <begin position="524"/>
        <end position="539"/>
    </location>
</feature>
<evidence type="ECO:0000256" key="8">
    <source>
        <dbReference type="SAM" id="Phobius"/>
    </source>
</evidence>
<dbReference type="EMBL" id="MVGT01003004">
    <property type="protein sequence ID" value="OVA05791.1"/>
    <property type="molecule type" value="Genomic_DNA"/>
</dbReference>
<dbReference type="PANTHER" id="PTHR21212:SF0">
    <property type="entry name" value="SEIPIN"/>
    <property type="match status" value="1"/>
</dbReference>
<dbReference type="OMA" id="PGVTCGV"/>
<dbReference type="STRING" id="56857.A0A200Q5N8"/>
<dbReference type="FunCoup" id="A0A200Q5N8">
    <property type="interactions" value="1902"/>
</dbReference>
<dbReference type="GO" id="GO:0006629">
    <property type="term" value="P:lipid metabolic process"/>
    <property type="evidence" value="ECO:0007669"/>
    <property type="project" value="UniProtKB-KW"/>
</dbReference>
<evidence type="ECO:0000256" key="2">
    <source>
        <dbReference type="ARBA" id="ARBA00022692"/>
    </source>
</evidence>
<evidence type="ECO:0000313" key="9">
    <source>
        <dbReference type="EMBL" id="OVA05791.1"/>
    </source>
</evidence>
<evidence type="ECO:0000256" key="4">
    <source>
        <dbReference type="ARBA" id="ARBA00022989"/>
    </source>
</evidence>
<accession>A0A200Q5N8</accession>
<dbReference type="Proteomes" id="UP000195402">
    <property type="component" value="Unassembled WGS sequence"/>
</dbReference>
<feature type="region of interest" description="Disordered" evidence="7">
    <location>
        <begin position="520"/>
        <end position="539"/>
    </location>
</feature>
<evidence type="ECO:0000256" key="3">
    <source>
        <dbReference type="ARBA" id="ARBA00022824"/>
    </source>
</evidence>
<keyword evidence="5" id="KW-0443">Lipid metabolism</keyword>